<evidence type="ECO:0000313" key="1">
    <source>
        <dbReference type="EMBL" id="CAG5159860.1"/>
    </source>
</evidence>
<dbReference type="AlphaFoldDB" id="A0A8J2N1W6"/>
<dbReference type="OrthoDB" id="3799368at2759"/>
<comment type="caution">
    <text evidence="1">The sequence shown here is derived from an EMBL/GenBank/DDBJ whole genome shotgun (WGS) entry which is preliminary data.</text>
</comment>
<gene>
    <name evidence="1" type="ORF">ALTATR162_LOCUS5688</name>
</gene>
<dbReference type="RefSeq" id="XP_043169242.1">
    <property type="nucleotide sequence ID" value="XM_043313307.1"/>
</dbReference>
<proteinExistence type="predicted"/>
<dbReference type="EMBL" id="CAJRGZ010000019">
    <property type="protein sequence ID" value="CAG5159860.1"/>
    <property type="molecule type" value="Genomic_DNA"/>
</dbReference>
<evidence type="ECO:0000313" key="2">
    <source>
        <dbReference type="Proteomes" id="UP000676310"/>
    </source>
</evidence>
<name>A0A8J2N1W6_9PLEO</name>
<accession>A0A8J2N1W6</accession>
<sequence length="248" mass="28528">MARKDPFRFFDLPTELRREVYRHLLTDALADGRMPDAGGLYLACRTTNSEMERLVSTVRVVLNLKHAWKLDRSMLKDNLRFELPPEHAYGTPLTQVTISIPGKPKHTTLKARVTHTMRKHAKRTKILAVCLLLHPMGYELQGGRYSPEECLASECLFFHIFIRRCGQKFLEMTGDSGQGKQLIFYKDPLEDRWIMKIVYWGPCQPVDAGFVRYGRYRVGKNMVDGAESTMFGFDVKIELPFQDAEGPV</sequence>
<dbReference type="Proteomes" id="UP000676310">
    <property type="component" value="Unassembled WGS sequence"/>
</dbReference>
<keyword evidence="2" id="KW-1185">Reference proteome</keyword>
<protein>
    <submittedName>
        <fullName evidence="1">Uncharacterized protein</fullName>
    </submittedName>
</protein>
<reference evidence="1" key="1">
    <citation type="submission" date="2021-05" db="EMBL/GenBank/DDBJ databases">
        <authorList>
            <person name="Stam R."/>
        </authorList>
    </citation>
    <scope>NUCLEOTIDE SEQUENCE</scope>
    <source>
        <strain evidence="1">CS162</strain>
    </source>
</reference>
<organism evidence="1 2">
    <name type="scientific">Alternaria atra</name>
    <dbReference type="NCBI Taxonomy" id="119953"/>
    <lineage>
        <taxon>Eukaryota</taxon>
        <taxon>Fungi</taxon>
        <taxon>Dikarya</taxon>
        <taxon>Ascomycota</taxon>
        <taxon>Pezizomycotina</taxon>
        <taxon>Dothideomycetes</taxon>
        <taxon>Pleosporomycetidae</taxon>
        <taxon>Pleosporales</taxon>
        <taxon>Pleosporineae</taxon>
        <taxon>Pleosporaceae</taxon>
        <taxon>Alternaria</taxon>
        <taxon>Alternaria sect. Ulocladioides</taxon>
    </lineage>
</organism>
<dbReference type="GeneID" id="67017493"/>